<evidence type="ECO:0000313" key="2">
    <source>
        <dbReference type="Proteomes" id="UP000789920"/>
    </source>
</evidence>
<dbReference type="EMBL" id="CAJVQC010016881">
    <property type="protein sequence ID" value="CAG8680583.1"/>
    <property type="molecule type" value="Genomic_DNA"/>
</dbReference>
<proteinExistence type="predicted"/>
<reference evidence="1" key="1">
    <citation type="submission" date="2021-06" db="EMBL/GenBank/DDBJ databases">
        <authorList>
            <person name="Kallberg Y."/>
            <person name="Tangrot J."/>
            <person name="Rosling A."/>
        </authorList>
    </citation>
    <scope>NUCLEOTIDE SEQUENCE</scope>
    <source>
        <strain evidence="1">MA461A</strain>
    </source>
</reference>
<sequence length="171" mass="20103">MNTQYSNILGNEESLNNHSLVSKDSQSTVVSKINSETAKLELKIYFEESQEIESELDEIYFEESQEEINDIDEMQNDAGKMQDDANEMQDIAGEMQDDTNKLQYNNDNDKQEFYNELLYNSEIERFYNELLYISEIRECSKNTLASEIIEIVNSDDNSSENQHYTWQQKEK</sequence>
<gene>
    <name evidence="1" type="ORF">RPERSI_LOCUS9097</name>
</gene>
<keyword evidence="2" id="KW-1185">Reference proteome</keyword>
<protein>
    <submittedName>
        <fullName evidence="1">34771_t:CDS:1</fullName>
    </submittedName>
</protein>
<evidence type="ECO:0000313" key="1">
    <source>
        <dbReference type="EMBL" id="CAG8680583.1"/>
    </source>
</evidence>
<dbReference type="Proteomes" id="UP000789920">
    <property type="component" value="Unassembled WGS sequence"/>
</dbReference>
<name>A0ACA9NXC3_9GLOM</name>
<organism evidence="1 2">
    <name type="scientific">Racocetra persica</name>
    <dbReference type="NCBI Taxonomy" id="160502"/>
    <lineage>
        <taxon>Eukaryota</taxon>
        <taxon>Fungi</taxon>
        <taxon>Fungi incertae sedis</taxon>
        <taxon>Mucoromycota</taxon>
        <taxon>Glomeromycotina</taxon>
        <taxon>Glomeromycetes</taxon>
        <taxon>Diversisporales</taxon>
        <taxon>Gigasporaceae</taxon>
        <taxon>Racocetra</taxon>
    </lineage>
</organism>
<accession>A0ACA9NXC3</accession>
<comment type="caution">
    <text evidence="1">The sequence shown here is derived from an EMBL/GenBank/DDBJ whole genome shotgun (WGS) entry which is preliminary data.</text>
</comment>